<feature type="domain" description="Beta-galactosidase galactose-binding" evidence="12">
    <location>
        <begin position="595"/>
        <end position="655"/>
    </location>
</feature>
<evidence type="ECO:0000256" key="2">
    <source>
        <dbReference type="ARBA" id="ARBA00022729"/>
    </source>
</evidence>
<feature type="domain" description="Glycoside hydrolase 35 catalytic" evidence="10">
    <location>
        <begin position="91"/>
        <end position="400"/>
    </location>
</feature>
<dbReference type="Pfam" id="PF01301">
    <property type="entry name" value="Glyco_hydro_35"/>
    <property type="match status" value="1"/>
</dbReference>
<dbReference type="EMBL" id="LR900217">
    <property type="protein sequence ID" value="CAD7244742.1"/>
    <property type="molecule type" value="Genomic_DNA"/>
</dbReference>
<gene>
    <name evidence="13" type="ORF">DSTB1V02_LOCUS4629</name>
</gene>
<keyword evidence="5 7" id="KW-0326">Glycosidase</keyword>
<name>A0A7R9A6G5_9CRUS</name>
<evidence type="ECO:0000256" key="1">
    <source>
        <dbReference type="ARBA" id="ARBA00009809"/>
    </source>
</evidence>
<reference evidence="13" key="1">
    <citation type="submission" date="2020-11" db="EMBL/GenBank/DDBJ databases">
        <authorList>
            <person name="Tran Van P."/>
        </authorList>
    </citation>
    <scope>NUCLEOTIDE SEQUENCE</scope>
</reference>
<comment type="catalytic activity">
    <reaction evidence="7">
        <text>Hydrolysis of terminal non-reducing beta-D-galactose residues in beta-D-galactosides.</text>
        <dbReference type="EC" id="3.2.1.23"/>
    </reaction>
</comment>
<evidence type="ECO:0000256" key="5">
    <source>
        <dbReference type="ARBA" id="ARBA00023295"/>
    </source>
</evidence>
<evidence type="ECO:0000259" key="12">
    <source>
        <dbReference type="Pfam" id="PF21467"/>
    </source>
</evidence>
<dbReference type="FunFam" id="2.60.120.260:FF:000021">
    <property type="entry name" value="Beta-galactosidase"/>
    <property type="match status" value="1"/>
</dbReference>
<dbReference type="PIRSF" id="PIRSF006336">
    <property type="entry name" value="B-gal"/>
    <property type="match status" value="1"/>
</dbReference>
<dbReference type="PRINTS" id="PR00742">
    <property type="entry name" value="GLHYDRLASE35"/>
</dbReference>
<dbReference type="Pfam" id="PF21467">
    <property type="entry name" value="BetaGal_gal-bd"/>
    <property type="match status" value="1"/>
</dbReference>
<dbReference type="SUPFAM" id="SSF51445">
    <property type="entry name" value="(Trans)glycosidases"/>
    <property type="match status" value="1"/>
</dbReference>
<feature type="signal peptide" evidence="9">
    <location>
        <begin position="1"/>
        <end position="22"/>
    </location>
</feature>
<accession>A0A7R9A6G5</accession>
<dbReference type="InterPro" id="IPR019801">
    <property type="entry name" value="Glyco_hydro_35_CS"/>
</dbReference>
<dbReference type="PROSITE" id="PS01182">
    <property type="entry name" value="GLYCOSYL_HYDROL_F35"/>
    <property type="match status" value="1"/>
</dbReference>
<keyword evidence="4" id="KW-0325">Glycoprotein</keyword>
<keyword evidence="2 9" id="KW-0732">Signal</keyword>
<dbReference type="GO" id="GO:0004565">
    <property type="term" value="F:beta-galactosidase activity"/>
    <property type="evidence" value="ECO:0007669"/>
    <property type="project" value="UniProtKB-EC"/>
</dbReference>
<dbReference type="InterPro" id="IPR048912">
    <property type="entry name" value="BetaGal1-like_ABD1"/>
</dbReference>
<evidence type="ECO:0000256" key="6">
    <source>
        <dbReference type="PIRSR" id="PIRSR006336-1"/>
    </source>
</evidence>
<evidence type="ECO:0000256" key="4">
    <source>
        <dbReference type="ARBA" id="ARBA00023180"/>
    </source>
</evidence>
<dbReference type="OrthoDB" id="1657402at2759"/>
<dbReference type="InterPro" id="IPR008979">
    <property type="entry name" value="Galactose-bd-like_sf"/>
</dbReference>
<protein>
    <recommendedName>
        <fullName evidence="7">Beta-galactosidase</fullName>
        <ecNumber evidence="7">3.2.1.23</ecNumber>
    </recommendedName>
</protein>
<feature type="active site" description="Proton donor" evidence="6">
    <location>
        <position position="230"/>
    </location>
</feature>
<evidence type="ECO:0000313" key="13">
    <source>
        <dbReference type="EMBL" id="CAD7244742.1"/>
    </source>
</evidence>
<organism evidence="13">
    <name type="scientific">Darwinula stevensoni</name>
    <dbReference type="NCBI Taxonomy" id="69355"/>
    <lineage>
        <taxon>Eukaryota</taxon>
        <taxon>Metazoa</taxon>
        <taxon>Ecdysozoa</taxon>
        <taxon>Arthropoda</taxon>
        <taxon>Crustacea</taxon>
        <taxon>Oligostraca</taxon>
        <taxon>Ostracoda</taxon>
        <taxon>Podocopa</taxon>
        <taxon>Podocopida</taxon>
        <taxon>Darwinulocopina</taxon>
        <taxon>Darwinuloidea</taxon>
        <taxon>Darwinulidae</taxon>
        <taxon>Darwinula</taxon>
    </lineage>
</organism>
<dbReference type="InterPro" id="IPR001944">
    <property type="entry name" value="Glycoside_Hdrlase_35"/>
</dbReference>
<comment type="similarity">
    <text evidence="1 8">Belongs to the glycosyl hydrolase 35 family.</text>
</comment>
<evidence type="ECO:0000256" key="7">
    <source>
        <dbReference type="RuleBase" id="RU000675"/>
    </source>
</evidence>
<sequence length="714" mass="80607">MREMGWLVTITFCLLEFHFAAPFEGFSINSRFENQSSTRDTSPFVSLDESASLNYITAELPVSKRLKSSQRLFVVDYENNRFLFLPFGMSMQSGSMHYMRIPRIHWRDRLLKLRAAGLNAIQTYIQWSLHEPWPGVYDFDGNLDISSYFKEAQDLGLAVIIRLGPYIDAEMDMGGLPFWLLREDPHMKLRTSDPSYMKWVQKWYGVLLPILRPLLYENGGPIIMMQIENEYGSYFACDSNYTLQLRDLTRGYVGDQTVLFTTDGPSVNYLRCGFIPKVFPTIDFGSGQDIGAAFFNGLRPFLPKGPLVNSEYYPGWIDYWGYPHSTGATKAVVHTMVRMLALPTVSVNFYVFHGGTNFGFLAGSNSDPFRGVTTSYDYDAPLTEAGDPTEKYFTIRDALNVLFPGPQFPVPDPTKKYAYGNVEMNYVTSLSSLLSSLAQERPISSSHPLTFEEIGQAYGFVYYETVVDIHPTDPAILNVSEVHDRGYVFVGDKPVGILSRESNSYSMPISIIKGQRLGILVENQGRIAFGRDINDFKGIIGNVTLRMAGDDKLHILEPWSMHSLPLNNTEDLLSQLRRRFQRNPLPKQIVHGSVAFYYGTFPLPSALKKEPQDSFLQFDGWTRGIAWVNGFNLGRYWPVMGPQLTLYVPKSAFRPLNEVILFELEGSPCEQDGKCKVQFVDSPILNGSTPHIESPLSLAQRISGDGLFDLSGPV</sequence>
<dbReference type="Pfam" id="PF21317">
    <property type="entry name" value="BetaGal_ABD_1"/>
    <property type="match status" value="1"/>
</dbReference>
<feature type="active site" description="Nucleophile" evidence="6">
    <location>
        <position position="311"/>
    </location>
</feature>
<feature type="chain" id="PRO_5036402785" description="Beta-galactosidase" evidence="9">
    <location>
        <begin position="23"/>
        <end position="714"/>
    </location>
</feature>
<dbReference type="Proteomes" id="UP000677054">
    <property type="component" value="Unassembled WGS sequence"/>
</dbReference>
<dbReference type="InterPro" id="IPR031330">
    <property type="entry name" value="Gly_Hdrlase_35_cat"/>
</dbReference>
<dbReference type="EMBL" id="CAJPEV010000700">
    <property type="protein sequence ID" value="CAG0887731.1"/>
    <property type="molecule type" value="Genomic_DNA"/>
</dbReference>
<dbReference type="Gene3D" id="3.20.20.80">
    <property type="entry name" value="Glycosidases"/>
    <property type="match status" value="1"/>
</dbReference>
<evidence type="ECO:0000256" key="9">
    <source>
        <dbReference type="SAM" id="SignalP"/>
    </source>
</evidence>
<dbReference type="EC" id="3.2.1.23" evidence="7"/>
<dbReference type="Gene3D" id="2.60.120.260">
    <property type="entry name" value="Galactose-binding domain-like"/>
    <property type="match status" value="2"/>
</dbReference>
<evidence type="ECO:0000256" key="3">
    <source>
        <dbReference type="ARBA" id="ARBA00022801"/>
    </source>
</evidence>
<keyword evidence="14" id="KW-1185">Reference proteome</keyword>
<dbReference type="InterPro" id="IPR048913">
    <property type="entry name" value="BetaGal_gal-bd"/>
</dbReference>
<evidence type="ECO:0000259" key="11">
    <source>
        <dbReference type="Pfam" id="PF21317"/>
    </source>
</evidence>
<proteinExistence type="inferred from homology"/>
<dbReference type="InterPro" id="IPR017853">
    <property type="entry name" value="GH"/>
</dbReference>
<dbReference type="PANTHER" id="PTHR23421">
    <property type="entry name" value="BETA-GALACTOSIDASE RELATED"/>
    <property type="match status" value="1"/>
</dbReference>
<feature type="domain" description="Beta-galactosidase 1-like first all-beta" evidence="11">
    <location>
        <begin position="448"/>
        <end position="564"/>
    </location>
</feature>
<dbReference type="InterPro" id="IPR026283">
    <property type="entry name" value="B-gal_1-like"/>
</dbReference>
<dbReference type="SUPFAM" id="SSF49785">
    <property type="entry name" value="Galactose-binding domain-like"/>
    <property type="match status" value="1"/>
</dbReference>
<dbReference type="FunFam" id="3.20.20.80:FF:000017">
    <property type="entry name" value="Beta-galactosidase"/>
    <property type="match status" value="1"/>
</dbReference>
<dbReference type="GO" id="GO:0005975">
    <property type="term" value="P:carbohydrate metabolic process"/>
    <property type="evidence" value="ECO:0007669"/>
    <property type="project" value="InterPro"/>
</dbReference>
<evidence type="ECO:0000259" key="10">
    <source>
        <dbReference type="Pfam" id="PF01301"/>
    </source>
</evidence>
<evidence type="ECO:0000313" key="14">
    <source>
        <dbReference type="Proteomes" id="UP000677054"/>
    </source>
</evidence>
<dbReference type="AlphaFoldDB" id="A0A7R9A6G5"/>
<evidence type="ECO:0000256" key="8">
    <source>
        <dbReference type="RuleBase" id="RU003679"/>
    </source>
</evidence>
<keyword evidence="3 7" id="KW-0378">Hydrolase</keyword>